<dbReference type="InterPro" id="IPR000182">
    <property type="entry name" value="GNAT_dom"/>
</dbReference>
<evidence type="ECO:0000313" key="3">
    <source>
        <dbReference type="Proteomes" id="UP001603013"/>
    </source>
</evidence>
<feature type="domain" description="N-acetyltransferase" evidence="1">
    <location>
        <begin position="172"/>
        <end position="309"/>
    </location>
</feature>
<organism evidence="2 3">
    <name type="scientific">Streptomyces lateritius</name>
    <dbReference type="NCBI Taxonomy" id="67313"/>
    <lineage>
        <taxon>Bacteria</taxon>
        <taxon>Bacillati</taxon>
        <taxon>Actinomycetota</taxon>
        <taxon>Actinomycetes</taxon>
        <taxon>Kitasatosporales</taxon>
        <taxon>Streptomycetaceae</taxon>
        <taxon>Streptomyces</taxon>
    </lineage>
</organism>
<accession>A0ABW6YAU9</accession>
<sequence length="309" mass="34129">MTETDLDAVLAWDVKEPVLWMDADRYREETAARQFRPEWTWLAEEDGRILARAVWWGRSDSAHPLALDCLSAHASVADPAALAAELLTAAHAEFAERGAAEPPQYNIMLPQDDSDEESRAAAVGWREEAARRAGLGERMERLRFEWAPENGTPEPSDRLVFTAEPDDEAFVEVFRQVSRGSLDSETVATVAAEGEEGAARGDLAFYLSCPGKREWWRLAHTPDGRLAGFAIPSRTPYGPNVGYLGVVPELRGQRYIDDVLGEITRFHAGEGARRITATTDSTNVPMANAFRRGGYRVSEVRVIMTAPAG</sequence>
<dbReference type="RefSeq" id="WP_391934291.1">
    <property type="nucleotide sequence ID" value="NZ_JBIBSM010000005.1"/>
</dbReference>
<keyword evidence="3" id="KW-1185">Reference proteome</keyword>
<dbReference type="Gene3D" id="3.40.630.30">
    <property type="match status" value="1"/>
</dbReference>
<dbReference type="Proteomes" id="UP001603013">
    <property type="component" value="Unassembled WGS sequence"/>
</dbReference>
<dbReference type="InterPro" id="IPR016181">
    <property type="entry name" value="Acyl_CoA_acyltransferase"/>
</dbReference>
<protein>
    <submittedName>
        <fullName evidence="2">GNAT family N-acetyltransferase</fullName>
    </submittedName>
</protein>
<name>A0ABW6YAU9_9ACTN</name>
<dbReference type="SUPFAM" id="SSF55729">
    <property type="entry name" value="Acyl-CoA N-acyltransferases (Nat)"/>
    <property type="match status" value="1"/>
</dbReference>
<dbReference type="PROSITE" id="PS51186">
    <property type="entry name" value="GNAT"/>
    <property type="match status" value="1"/>
</dbReference>
<proteinExistence type="predicted"/>
<gene>
    <name evidence="2" type="ORF">ACF05T_12615</name>
</gene>
<reference evidence="2 3" key="1">
    <citation type="submission" date="2024-10" db="EMBL/GenBank/DDBJ databases">
        <title>The Natural Products Discovery Center: Release of the First 8490 Sequenced Strains for Exploring Actinobacteria Biosynthetic Diversity.</title>
        <authorList>
            <person name="Kalkreuter E."/>
            <person name="Kautsar S.A."/>
            <person name="Yang D."/>
            <person name="Bader C.D."/>
            <person name="Teijaro C.N."/>
            <person name="Fluegel L."/>
            <person name="Davis C.M."/>
            <person name="Simpson J.R."/>
            <person name="Lauterbach L."/>
            <person name="Steele A.D."/>
            <person name="Gui C."/>
            <person name="Meng S."/>
            <person name="Li G."/>
            <person name="Viehrig K."/>
            <person name="Ye F."/>
            <person name="Su P."/>
            <person name="Kiefer A.F."/>
            <person name="Nichols A."/>
            <person name="Cepeda A.J."/>
            <person name="Yan W."/>
            <person name="Fan B."/>
            <person name="Jiang Y."/>
            <person name="Adhikari A."/>
            <person name="Zheng C.-J."/>
            <person name="Schuster L."/>
            <person name="Cowan T.M."/>
            <person name="Smanski M.J."/>
            <person name="Chevrette M.G."/>
            <person name="De Carvalho L.P.S."/>
            <person name="Shen B."/>
        </authorList>
    </citation>
    <scope>NUCLEOTIDE SEQUENCE [LARGE SCALE GENOMIC DNA]</scope>
    <source>
        <strain evidence="2 3">NPDC015755</strain>
    </source>
</reference>
<evidence type="ECO:0000259" key="1">
    <source>
        <dbReference type="PROSITE" id="PS51186"/>
    </source>
</evidence>
<dbReference type="EMBL" id="JBIBSM010000005">
    <property type="protein sequence ID" value="MFF8276934.1"/>
    <property type="molecule type" value="Genomic_DNA"/>
</dbReference>
<evidence type="ECO:0000313" key="2">
    <source>
        <dbReference type="EMBL" id="MFF8276934.1"/>
    </source>
</evidence>
<comment type="caution">
    <text evidence="2">The sequence shown here is derived from an EMBL/GenBank/DDBJ whole genome shotgun (WGS) entry which is preliminary data.</text>
</comment>